<dbReference type="Pfam" id="PF02365">
    <property type="entry name" value="NAM"/>
    <property type="match status" value="1"/>
</dbReference>
<reference evidence="6" key="1">
    <citation type="submission" date="2023-02" db="EMBL/GenBank/DDBJ databases">
        <title>Genome of toxic invasive species Heracleum sosnowskyi carries increased number of genes despite the absence of recent whole-genome duplications.</title>
        <authorList>
            <person name="Schelkunov M."/>
            <person name="Shtratnikova V."/>
            <person name="Makarenko M."/>
            <person name="Klepikova A."/>
            <person name="Omelchenko D."/>
            <person name="Novikova G."/>
            <person name="Obukhova E."/>
            <person name="Bogdanov V."/>
            <person name="Penin A."/>
            <person name="Logacheva M."/>
        </authorList>
    </citation>
    <scope>NUCLEOTIDE SEQUENCE</scope>
    <source>
        <strain evidence="6">Hsosn_3</strain>
        <tissue evidence="6">Leaf</tissue>
    </source>
</reference>
<evidence type="ECO:0000313" key="7">
    <source>
        <dbReference type="Proteomes" id="UP001237642"/>
    </source>
</evidence>
<dbReference type="GO" id="GO:0006355">
    <property type="term" value="P:regulation of DNA-templated transcription"/>
    <property type="evidence" value="ECO:0007669"/>
    <property type="project" value="InterPro"/>
</dbReference>
<evidence type="ECO:0000256" key="4">
    <source>
        <dbReference type="ARBA" id="ARBA00023242"/>
    </source>
</evidence>
<dbReference type="Gene3D" id="2.170.150.80">
    <property type="entry name" value="NAC domain"/>
    <property type="match status" value="1"/>
</dbReference>
<evidence type="ECO:0000259" key="5">
    <source>
        <dbReference type="PROSITE" id="PS51005"/>
    </source>
</evidence>
<organism evidence="6 7">
    <name type="scientific">Heracleum sosnowskyi</name>
    <dbReference type="NCBI Taxonomy" id="360622"/>
    <lineage>
        <taxon>Eukaryota</taxon>
        <taxon>Viridiplantae</taxon>
        <taxon>Streptophyta</taxon>
        <taxon>Embryophyta</taxon>
        <taxon>Tracheophyta</taxon>
        <taxon>Spermatophyta</taxon>
        <taxon>Magnoliopsida</taxon>
        <taxon>eudicotyledons</taxon>
        <taxon>Gunneridae</taxon>
        <taxon>Pentapetalae</taxon>
        <taxon>asterids</taxon>
        <taxon>campanulids</taxon>
        <taxon>Apiales</taxon>
        <taxon>Apiaceae</taxon>
        <taxon>Apioideae</taxon>
        <taxon>apioid superclade</taxon>
        <taxon>Tordylieae</taxon>
        <taxon>Tordyliinae</taxon>
        <taxon>Heracleum</taxon>
    </lineage>
</organism>
<dbReference type="SUPFAM" id="SSF101941">
    <property type="entry name" value="NAC domain"/>
    <property type="match status" value="1"/>
</dbReference>
<protein>
    <recommendedName>
        <fullName evidence="5">NAC domain-containing protein</fullName>
    </recommendedName>
</protein>
<reference evidence="6" key="2">
    <citation type="submission" date="2023-05" db="EMBL/GenBank/DDBJ databases">
        <authorList>
            <person name="Schelkunov M.I."/>
        </authorList>
    </citation>
    <scope>NUCLEOTIDE SEQUENCE</scope>
    <source>
        <strain evidence="6">Hsosn_3</strain>
        <tissue evidence="6">Leaf</tissue>
    </source>
</reference>
<name>A0AAD8J068_9APIA</name>
<dbReference type="GO" id="GO:0003677">
    <property type="term" value="F:DNA binding"/>
    <property type="evidence" value="ECO:0007669"/>
    <property type="project" value="UniProtKB-KW"/>
</dbReference>
<evidence type="ECO:0000256" key="1">
    <source>
        <dbReference type="ARBA" id="ARBA00023015"/>
    </source>
</evidence>
<dbReference type="Proteomes" id="UP001237642">
    <property type="component" value="Unassembled WGS sequence"/>
</dbReference>
<accession>A0AAD8J068</accession>
<keyword evidence="3" id="KW-0804">Transcription</keyword>
<keyword evidence="7" id="KW-1185">Reference proteome</keyword>
<sequence>MLCLNPQERILSGPNAKKAAAEKKKMVSKYNYVKKAGFGTWDGQTKRYEIRDCNGDLIGEKRFLVFEINDDSDQDLGKVGYWKMHEYHLRGVNEELVIPVILFFAR</sequence>
<proteinExistence type="predicted"/>
<dbReference type="AlphaFoldDB" id="A0AAD8J068"/>
<keyword evidence="1" id="KW-0805">Transcription regulation</keyword>
<dbReference type="PROSITE" id="PS51005">
    <property type="entry name" value="NAC"/>
    <property type="match status" value="1"/>
</dbReference>
<comment type="caution">
    <text evidence="6">The sequence shown here is derived from an EMBL/GenBank/DDBJ whole genome shotgun (WGS) entry which is preliminary data.</text>
</comment>
<evidence type="ECO:0000256" key="3">
    <source>
        <dbReference type="ARBA" id="ARBA00023163"/>
    </source>
</evidence>
<feature type="domain" description="NAC" evidence="5">
    <location>
        <begin position="1"/>
        <end position="104"/>
    </location>
</feature>
<gene>
    <name evidence="6" type="ORF">POM88_013952</name>
</gene>
<dbReference type="InterPro" id="IPR036093">
    <property type="entry name" value="NAC_dom_sf"/>
</dbReference>
<dbReference type="EMBL" id="JAUIZM010000003">
    <property type="protein sequence ID" value="KAK1394896.1"/>
    <property type="molecule type" value="Genomic_DNA"/>
</dbReference>
<evidence type="ECO:0000256" key="2">
    <source>
        <dbReference type="ARBA" id="ARBA00023125"/>
    </source>
</evidence>
<keyword evidence="2" id="KW-0238">DNA-binding</keyword>
<keyword evidence="4" id="KW-0539">Nucleus</keyword>
<evidence type="ECO:0000313" key="6">
    <source>
        <dbReference type="EMBL" id="KAK1394896.1"/>
    </source>
</evidence>
<dbReference type="InterPro" id="IPR003441">
    <property type="entry name" value="NAC-dom"/>
</dbReference>